<protein>
    <recommendedName>
        <fullName evidence="3">Ankyrin repeat-containing protein</fullName>
    </recommendedName>
</protein>
<organism evidence="1 2">
    <name type="scientific">Vitis vinifera</name>
    <name type="common">Grape</name>
    <dbReference type="NCBI Taxonomy" id="29760"/>
    <lineage>
        <taxon>Eukaryota</taxon>
        <taxon>Viridiplantae</taxon>
        <taxon>Streptophyta</taxon>
        <taxon>Embryophyta</taxon>
        <taxon>Tracheophyta</taxon>
        <taxon>Spermatophyta</taxon>
        <taxon>Magnoliopsida</taxon>
        <taxon>eudicotyledons</taxon>
        <taxon>Gunneridae</taxon>
        <taxon>Pentapetalae</taxon>
        <taxon>rosids</taxon>
        <taxon>Vitales</taxon>
        <taxon>Vitaceae</taxon>
        <taxon>Viteae</taxon>
        <taxon>Vitis</taxon>
    </lineage>
</organism>
<proteinExistence type="predicted"/>
<comment type="caution">
    <text evidence="1">The sequence shown here is derived from an EMBL/GenBank/DDBJ whole genome shotgun (WGS) entry which is preliminary data.</text>
</comment>
<name>A0A438FFF4_VITVI</name>
<gene>
    <name evidence="1" type="ORF">CK203_113174</name>
</gene>
<evidence type="ECO:0008006" key="3">
    <source>
        <dbReference type="Google" id="ProtNLM"/>
    </source>
</evidence>
<accession>A0A438FFF4</accession>
<dbReference type="Proteomes" id="UP000288805">
    <property type="component" value="Unassembled WGS sequence"/>
</dbReference>
<reference evidence="1 2" key="1">
    <citation type="journal article" date="2018" name="PLoS Genet.">
        <title>Population sequencing reveals clonal diversity and ancestral inbreeding in the grapevine cultivar Chardonnay.</title>
        <authorList>
            <person name="Roach M.J."/>
            <person name="Johnson D.L."/>
            <person name="Bohlmann J."/>
            <person name="van Vuuren H.J."/>
            <person name="Jones S.J."/>
            <person name="Pretorius I.S."/>
            <person name="Schmidt S.A."/>
            <person name="Borneman A.R."/>
        </authorList>
    </citation>
    <scope>NUCLEOTIDE SEQUENCE [LARGE SCALE GENOMIC DNA]</scope>
    <source>
        <strain evidence="2">cv. Chardonnay</strain>
        <tissue evidence="1">Leaf</tissue>
    </source>
</reference>
<evidence type="ECO:0000313" key="1">
    <source>
        <dbReference type="EMBL" id="RVW58692.1"/>
    </source>
</evidence>
<dbReference type="AlphaFoldDB" id="A0A438FFF4"/>
<sequence>MLPEDGNHQFSDVKTNDGNAILHEVATSNTTISVAEELLRRDARRNTNGLGIMGLGHKAKN</sequence>
<dbReference type="EMBL" id="QGNW01000931">
    <property type="protein sequence ID" value="RVW58692.1"/>
    <property type="molecule type" value="Genomic_DNA"/>
</dbReference>
<evidence type="ECO:0000313" key="2">
    <source>
        <dbReference type="Proteomes" id="UP000288805"/>
    </source>
</evidence>